<evidence type="ECO:0000313" key="4">
    <source>
        <dbReference type="Proteomes" id="UP001596405"/>
    </source>
</evidence>
<keyword evidence="1" id="KW-0479">Metal-binding</keyword>
<protein>
    <submittedName>
        <fullName evidence="3">O-succinylbenzoate synthase</fullName>
    </submittedName>
</protein>
<comment type="caution">
    <text evidence="3">The sequence shown here is derived from an EMBL/GenBank/DDBJ whole genome shotgun (WGS) entry which is preliminary data.</text>
</comment>
<dbReference type="RefSeq" id="WP_066620646.1">
    <property type="nucleotide sequence ID" value="NZ_JBHSYQ010000016.1"/>
</dbReference>
<dbReference type="Proteomes" id="UP001596405">
    <property type="component" value="Unassembled WGS sequence"/>
</dbReference>
<dbReference type="EMBL" id="JBHSYQ010000016">
    <property type="protein sequence ID" value="MFC6999784.1"/>
    <property type="molecule type" value="Genomic_DNA"/>
</dbReference>
<proteinExistence type="predicted"/>
<dbReference type="Gene3D" id="3.30.390.10">
    <property type="entry name" value="Enolase-like, N-terminal domain"/>
    <property type="match status" value="1"/>
</dbReference>
<dbReference type="PANTHER" id="PTHR48073:SF2">
    <property type="entry name" value="O-SUCCINYLBENZOATE SYNTHASE"/>
    <property type="match status" value="1"/>
</dbReference>
<feature type="domain" description="Mandelate racemase/muconate lactonizing enzyme C-terminal" evidence="2">
    <location>
        <begin position="142"/>
        <end position="240"/>
    </location>
</feature>
<dbReference type="InterPro" id="IPR029065">
    <property type="entry name" value="Enolase_C-like"/>
</dbReference>
<organism evidence="3 4">
    <name type="scientific">Rufibacter roseus</name>
    <dbReference type="NCBI Taxonomy" id="1567108"/>
    <lineage>
        <taxon>Bacteria</taxon>
        <taxon>Pseudomonadati</taxon>
        <taxon>Bacteroidota</taxon>
        <taxon>Cytophagia</taxon>
        <taxon>Cytophagales</taxon>
        <taxon>Hymenobacteraceae</taxon>
        <taxon>Rufibacter</taxon>
    </lineage>
</organism>
<dbReference type="PROSITE" id="PS00909">
    <property type="entry name" value="MR_MLE_2"/>
    <property type="match status" value="1"/>
</dbReference>
<dbReference type="Pfam" id="PF13378">
    <property type="entry name" value="MR_MLE_C"/>
    <property type="match status" value="1"/>
</dbReference>
<reference evidence="4" key="1">
    <citation type="journal article" date="2019" name="Int. J. Syst. Evol. Microbiol.">
        <title>The Global Catalogue of Microorganisms (GCM) 10K type strain sequencing project: providing services to taxonomists for standard genome sequencing and annotation.</title>
        <authorList>
            <consortium name="The Broad Institute Genomics Platform"/>
            <consortium name="The Broad Institute Genome Sequencing Center for Infectious Disease"/>
            <person name="Wu L."/>
            <person name="Ma J."/>
        </authorList>
    </citation>
    <scope>NUCLEOTIDE SEQUENCE [LARGE SCALE GENOMIC DNA]</scope>
    <source>
        <strain evidence="4">CGMCC 4.7393</strain>
    </source>
</reference>
<dbReference type="SMART" id="SM00922">
    <property type="entry name" value="MR_MLE"/>
    <property type="match status" value="1"/>
</dbReference>
<dbReference type="Gene3D" id="3.20.20.120">
    <property type="entry name" value="Enolase-like C-terminal domain"/>
    <property type="match status" value="1"/>
</dbReference>
<dbReference type="InterPro" id="IPR013342">
    <property type="entry name" value="Mandelate_racemase_C"/>
</dbReference>
<accession>A0ABW2DPV4</accession>
<dbReference type="InterPro" id="IPR018110">
    <property type="entry name" value="Mandel_Rmase/mucon_lact_enz_CS"/>
</dbReference>
<dbReference type="PANTHER" id="PTHR48073">
    <property type="entry name" value="O-SUCCINYLBENZOATE SYNTHASE-RELATED"/>
    <property type="match status" value="1"/>
</dbReference>
<dbReference type="SUPFAM" id="SSF51604">
    <property type="entry name" value="Enolase C-terminal domain-like"/>
    <property type="match status" value="1"/>
</dbReference>
<evidence type="ECO:0000256" key="1">
    <source>
        <dbReference type="ARBA" id="ARBA00022723"/>
    </source>
</evidence>
<keyword evidence="4" id="KW-1185">Reference proteome</keyword>
<evidence type="ECO:0000259" key="2">
    <source>
        <dbReference type="SMART" id="SM00922"/>
    </source>
</evidence>
<evidence type="ECO:0000313" key="3">
    <source>
        <dbReference type="EMBL" id="MFC6999784.1"/>
    </source>
</evidence>
<dbReference type="InterPro" id="IPR029017">
    <property type="entry name" value="Enolase-like_N"/>
</dbReference>
<dbReference type="CDD" id="cd03320">
    <property type="entry name" value="OSBS"/>
    <property type="match status" value="1"/>
</dbReference>
<gene>
    <name evidence="3" type="ORF">ACFQHR_19265</name>
</gene>
<dbReference type="InterPro" id="IPR036849">
    <property type="entry name" value="Enolase-like_C_sf"/>
</dbReference>
<dbReference type="SUPFAM" id="SSF54826">
    <property type="entry name" value="Enolase N-terminal domain-like"/>
    <property type="match status" value="1"/>
</dbReference>
<dbReference type="SFLD" id="SFLDS00001">
    <property type="entry name" value="Enolase"/>
    <property type="match status" value="1"/>
</dbReference>
<name>A0ABW2DPV4_9BACT</name>
<dbReference type="SFLD" id="SFLDG00180">
    <property type="entry name" value="muconate_cycloisomerase"/>
    <property type="match status" value="1"/>
</dbReference>
<dbReference type="SFLD" id="SFLDF00009">
    <property type="entry name" value="o-succinylbenzoate_synthase"/>
    <property type="match status" value="1"/>
</dbReference>
<sequence length="358" mass="41258">MPFVLTPFSRQLEFTFNARTSRGAMQTHQAHYLRLHHTKEPQKQGWGECSPLPGLSPDFSPAFTQKLQQLCGYFNSLQIEEIEDDRKGSYWQYLIEWPSICFAWETAWVDYFRGAKRMLYDNPFSRSEQGIKINGLIWMGDAAFMREQIEQKLKQGFSCLKLKIGGLNFEQELNILEEVRKIAGPEELEVRLDANGAFTPEDALKKLEQLARFSIHSLEQPVKPGQQDIMQQICEESPIPIALDEELIGVVNHEDKWKLLRTLQPAYIILKPTLLGGLISTREWIQVADTLQTKWWLTSALESNIGLNAIAQFSQDFDNPLPQGLGTGQLYRNNLKSPLEVRGQELWYNADQEWELPE</sequence>